<sequence length="52" mass="6015">MSNIRVIEENQPSAKCKDAFGRIAAKSLLRRLGAEECRRLVKEYYKSKEEQA</sequence>
<dbReference type="EMBL" id="CZBO01000001">
    <property type="protein sequence ID" value="CUP73380.1"/>
    <property type="molecule type" value="Genomic_DNA"/>
</dbReference>
<dbReference type="RefSeq" id="WP_155392739.1">
    <property type="nucleotide sequence ID" value="NZ_CAXYMD010000001.1"/>
</dbReference>
<name>A0A174QR80_9CLOT</name>
<protein>
    <submittedName>
        <fullName evidence="1">Uncharacterized protein</fullName>
    </submittedName>
</protein>
<evidence type="ECO:0000313" key="1">
    <source>
        <dbReference type="EMBL" id="CUP73380.1"/>
    </source>
</evidence>
<dbReference type="Proteomes" id="UP000095563">
    <property type="component" value="Unassembled WGS sequence"/>
</dbReference>
<proteinExistence type="predicted"/>
<evidence type="ECO:0000313" key="2">
    <source>
        <dbReference type="Proteomes" id="UP000095563"/>
    </source>
</evidence>
<accession>A0A174QR80</accession>
<reference evidence="1 2" key="1">
    <citation type="submission" date="2015-09" db="EMBL/GenBank/DDBJ databases">
        <authorList>
            <consortium name="Pathogen Informatics"/>
        </authorList>
    </citation>
    <scope>NUCLEOTIDE SEQUENCE [LARGE SCALE GENOMIC DNA]</scope>
    <source>
        <strain evidence="1 2">2789STDY5834956</strain>
    </source>
</reference>
<gene>
    <name evidence="1" type="ORF">ERS852568_00594</name>
</gene>
<dbReference type="AlphaFoldDB" id="A0A174QR80"/>
<organism evidence="1 2">
    <name type="scientific">Clostridium baratii</name>
    <dbReference type="NCBI Taxonomy" id="1561"/>
    <lineage>
        <taxon>Bacteria</taxon>
        <taxon>Bacillati</taxon>
        <taxon>Bacillota</taxon>
        <taxon>Clostridia</taxon>
        <taxon>Eubacteriales</taxon>
        <taxon>Clostridiaceae</taxon>
        <taxon>Clostridium</taxon>
    </lineage>
</organism>